<protein>
    <submittedName>
        <fullName evidence="1">Uncharacterized protein</fullName>
    </submittedName>
</protein>
<dbReference type="Proteomes" id="UP000276133">
    <property type="component" value="Unassembled WGS sequence"/>
</dbReference>
<dbReference type="EMBL" id="REGN01004336">
    <property type="protein sequence ID" value="RNA17959.1"/>
    <property type="molecule type" value="Genomic_DNA"/>
</dbReference>
<gene>
    <name evidence="1" type="ORF">BpHYR1_034986</name>
</gene>
<organism evidence="1 2">
    <name type="scientific">Brachionus plicatilis</name>
    <name type="common">Marine rotifer</name>
    <name type="synonym">Brachionus muelleri</name>
    <dbReference type="NCBI Taxonomy" id="10195"/>
    <lineage>
        <taxon>Eukaryota</taxon>
        <taxon>Metazoa</taxon>
        <taxon>Spiralia</taxon>
        <taxon>Gnathifera</taxon>
        <taxon>Rotifera</taxon>
        <taxon>Eurotatoria</taxon>
        <taxon>Monogononta</taxon>
        <taxon>Pseudotrocha</taxon>
        <taxon>Ploima</taxon>
        <taxon>Brachionidae</taxon>
        <taxon>Brachionus</taxon>
    </lineage>
</organism>
<accession>A0A3M7R3D1</accession>
<evidence type="ECO:0000313" key="1">
    <source>
        <dbReference type="EMBL" id="RNA17959.1"/>
    </source>
</evidence>
<sequence length="31" mass="3442">MPKFSKKAFFVAVLVAHIGIKSLCQIIKPNI</sequence>
<evidence type="ECO:0000313" key="2">
    <source>
        <dbReference type="Proteomes" id="UP000276133"/>
    </source>
</evidence>
<dbReference type="AlphaFoldDB" id="A0A3M7R3D1"/>
<keyword evidence="2" id="KW-1185">Reference proteome</keyword>
<proteinExistence type="predicted"/>
<name>A0A3M7R3D1_BRAPC</name>
<reference evidence="1 2" key="1">
    <citation type="journal article" date="2018" name="Sci. Rep.">
        <title>Genomic signatures of local adaptation to the degree of environmental predictability in rotifers.</title>
        <authorList>
            <person name="Franch-Gras L."/>
            <person name="Hahn C."/>
            <person name="Garcia-Roger E.M."/>
            <person name="Carmona M.J."/>
            <person name="Serra M."/>
            <person name="Gomez A."/>
        </authorList>
    </citation>
    <scope>NUCLEOTIDE SEQUENCE [LARGE SCALE GENOMIC DNA]</scope>
    <source>
        <strain evidence="1">HYR1</strain>
    </source>
</reference>
<comment type="caution">
    <text evidence="1">The sequence shown here is derived from an EMBL/GenBank/DDBJ whole genome shotgun (WGS) entry which is preliminary data.</text>
</comment>